<keyword evidence="2" id="KW-0238">DNA-binding</keyword>
<dbReference type="InterPro" id="IPR005607">
    <property type="entry name" value="BSD_dom"/>
</dbReference>
<dbReference type="Gene3D" id="1.10.3970.10">
    <property type="entry name" value="BSD domain"/>
    <property type="match status" value="1"/>
</dbReference>
<dbReference type="PROSITE" id="PS50858">
    <property type="entry name" value="BSD"/>
    <property type="match status" value="1"/>
</dbReference>
<dbReference type="Pfam" id="PF00010">
    <property type="entry name" value="HLH"/>
    <property type="match status" value="1"/>
</dbReference>
<feature type="region of interest" description="Disordered" evidence="5">
    <location>
        <begin position="430"/>
        <end position="464"/>
    </location>
</feature>
<accession>A0A9Q1E9I2</accession>
<feature type="compositionally biased region" description="Acidic residues" evidence="5">
    <location>
        <begin position="590"/>
        <end position="601"/>
    </location>
</feature>
<keyword evidence="4" id="KW-0539">Nucleus</keyword>
<feature type="region of interest" description="Disordered" evidence="5">
    <location>
        <begin position="582"/>
        <end position="601"/>
    </location>
</feature>
<feature type="region of interest" description="Disordered" evidence="5">
    <location>
        <begin position="12"/>
        <end position="41"/>
    </location>
</feature>
<dbReference type="SMART" id="SM00751">
    <property type="entry name" value="BSD"/>
    <property type="match status" value="1"/>
</dbReference>
<comment type="caution">
    <text evidence="8">The sequence shown here is derived from an EMBL/GenBank/DDBJ whole genome shotgun (WGS) entry which is preliminary data.</text>
</comment>
<dbReference type="AlphaFoldDB" id="A0A9Q1E9I2"/>
<evidence type="ECO:0000259" key="6">
    <source>
        <dbReference type="PROSITE" id="PS50858"/>
    </source>
</evidence>
<feature type="compositionally biased region" description="Basic and acidic residues" evidence="5">
    <location>
        <begin position="527"/>
        <end position="539"/>
    </location>
</feature>
<dbReference type="Pfam" id="PF03909">
    <property type="entry name" value="BSD"/>
    <property type="match status" value="1"/>
</dbReference>
<dbReference type="SUPFAM" id="SSF140383">
    <property type="entry name" value="BSD domain-like"/>
    <property type="match status" value="1"/>
</dbReference>
<dbReference type="PANTHER" id="PTHR16019:SF5">
    <property type="entry name" value="BSD DOMAIN-CONTAINING PROTEIN 1"/>
    <property type="match status" value="1"/>
</dbReference>
<name>A0A9Q1E9I2_SYNKA</name>
<dbReference type="CDD" id="cd19725">
    <property type="entry name" value="bHLH_TS_OLIG2_like"/>
    <property type="match status" value="1"/>
</dbReference>
<feature type="domain" description="BHLH" evidence="7">
    <location>
        <begin position="41"/>
        <end position="95"/>
    </location>
</feature>
<organism evidence="8 9">
    <name type="scientific">Synaphobranchus kaupii</name>
    <name type="common">Kaup's arrowtooth eel</name>
    <dbReference type="NCBI Taxonomy" id="118154"/>
    <lineage>
        <taxon>Eukaryota</taxon>
        <taxon>Metazoa</taxon>
        <taxon>Chordata</taxon>
        <taxon>Craniata</taxon>
        <taxon>Vertebrata</taxon>
        <taxon>Euteleostomi</taxon>
        <taxon>Actinopterygii</taxon>
        <taxon>Neopterygii</taxon>
        <taxon>Teleostei</taxon>
        <taxon>Anguilliformes</taxon>
        <taxon>Synaphobranchidae</taxon>
        <taxon>Synaphobranchus</taxon>
    </lineage>
</organism>
<evidence type="ECO:0000313" key="9">
    <source>
        <dbReference type="Proteomes" id="UP001152622"/>
    </source>
</evidence>
<dbReference type="EMBL" id="JAINUF010000021">
    <property type="protein sequence ID" value="KAJ8334706.1"/>
    <property type="molecule type" value="Genomic_DNA"/>
</dbReference>
<dbReference type="PANTHER" id="PTHR16019">
    <property type="entry name" value="SYNAPSE-ASSOCIATED PROTEIN"/>
    <property type="match status" value="1"/>
</dbReference>
<gene>
    <name evidence="8" type="ORF">SKAU_G00403450</name>
</gene>
<keyword evidence="9" id="KW-1185">Reference proteome</keyword>
<evidence type="ECO:0000256" key="5">
    <source>
        <dbReference type="SAM" id="MobiDB-lite"/>
    </source>
</evidence>
<evidence type="ECO:0000256" key="1">
    <source>
        <dbReference type="ARBA" id="ARBA00023015"/>
    </source>
</evidence>
<keyword evidence="3" id="KW-0804">Transcription</keyword>
<evidence type="ECO:0000259" key="7">
    <source>
        <dbReference type="PROSITE" id="PS50888"/>
    </source>
</evidence>
<dbReference type="InterPro" id="IPR035925">
    <property type="entry name" value="BSD_dom_sf"/>
</dbReference>
<evidence type="ECO:0000256" key="4">
    <source>
        <dbReference type="ARBA" id="ARBA00023242"/>
    </source>
</evidence>
<dbReference type="GO" id="GO:0005737">
    <property type="term" value="C:cytoplasm"/>
    <property type="evidence" value="ECO:0007669"/>
    <property type="project" value="TreeGrafter"/>
</dbReference>
<evidence type="ECO:0000313" key="8">
    <source>
        <dbReference type="EMBL" id="KAJ8334706.1"/>
    </source>
</evidence>
<keyword evidence="1" id="KW-0805">Transcription regulation</keyword>
<evidence type="ECO:0000256" key="3">
    <source>
        <dbReference type="ARBA" id="ARBA00023163"/>
    </source>
</evidence>
<reference evidence="8" key="1">
    <citation type="journal article" date="2023" name="Science">
        <title>Genome structures resolve the early diversification of teleost fishes.</title>
        <authorList>
            <person name="Parey E."/>
            <person name="Louis A."/>
            <person name="Montfort J."/>
            <person name="Bouchez O."/>
            <person name="Roques C."/>
            <person name="Iampietro C."/>
            <person name="Lluch J."/>
            <person name="Castinel A."/>
            <person name="Donnadieu C."/>
            <person name="Desvignes T."/>
            <person name="Floi Bucao C."/>
            <person name="Jouanno E."/>
            <person name="Wen M."/>
            <person name="Mejri S."/>
            <person name="Dirks R."/>
            <person name="Jansen H."/>
            <person name="Henkel C."/>
            <person name="Chen W.J."/>
            <person name="Zahm M."/>
            <person name="Cabau C."/>
            <person name="Klopp C."/>
            <person name="Thompson A.W."/>
            <person name="Robinson-Rechavi M."/>
            <person name="Braasch I."/>
            <person name="Lecointre G."/>
            <person name="Bobe J."/>
            <person name="Postlethwait J.H."/>
            <person name="Berthelot C."/>
            <person name="Roest Crollius H."/>
            <person name="Guiguen Y."/>
        </authorList>
    </citation>
    <scope>NUCLEOTIDE SEQUENCE</scope>
    <source>
        <strain evidence="8">WJC10195</strain>
    </source>
</reference>
<protein>
    <submittedName>
        <fullName evidence="8">Uncharacterized protein</fullName>
    </submittedName>
</protein>
<feature type="domain" description="BSD" evidence="6">
    <location>
        <begin position="333"/>
        <end position="385"/>
    </location>
</feature>
<evidence type="ECO:0000256" key="2">
    <source>
        <dbReference type="ARBA" id="ARBA00023125"/>
    </source>
</evidence>
<dbReference type="InterPro" id="IPR036638">
    <property type="entry name" value="HLH_DNA-bd_sf"/>
</dbReference>
<dbReference type="SMART" id="SM00353">
    <property type="entry name" value="HLH"/>
    <property type="match status" value="1"/>
</dbReference>
<dbReference type="InterPro" id="IPR051494">
    <property type="entry name" value="BSD_domain-containing"/>
</dbReference>
<dbReference type="GO" id="GO:0003677">
    <property type="term" value="F:DNA binding"/>
    <property type="evidence" value="ECO:0007669"/>
    <property type="project" value="UniProtKB-KW"/>
</dbReference>
<dbReference type="PROSITE" id="PS50888">
    <property type="entry name" value="BHLH"/>
    <property type="match status" value="1"/>
</dbReference>
<dbReference type="GO" id="GO:0046983">
    <property type="term" value="F:protein dimerization activity"/>
    <property type="evidence" value="ECO:0007669"/>
    <property type="project" value="InterPro"/>
</dbReference>
<feature type="compositionally biased region" description="Low complexity" evidence="5">
    <location>
        <begin position="544"/>
        <end position="560"/>
    </location>
</feature>
<feature type="compositionally biased region" description="Acidic residues" evidence="5">
    <location>
        <begin position="563"/>
        <end position="574"/>
    </location>
</feature>
<dbReference type="FunFam" id="4.10.280.10:FF:000031">
    <property type="entry name" value="Oligodendrocyte transcription factor 3"/>
    <property type="match status" value="1"/>
</dbReference>
<feature type="region of interest" description="Disordered" evidence="5">
    <location>
        <begin position="486"/>
        <end position="574"/>
    </location>
</feature>
<dbReference type="OrthoDB" id="73788at2759"/>
<feature type="compositionally biased region" description="Basic and acidic residues" evidence="5">
    <location>
        <begin position="19"/>
        <end position="41"/>
    </location>
</feature>
<dbReference type="InterPro" id="IPR011598">
    <property type="entry name" value="bHLH_dom"/>
</dbReference>
<proteinExistence type="predicted"/>
<sequence>MFQAFYQGQAGTCGPNRPGIEHTGRSKAKSSKEPAKEEGQDLRLKVNSRERKRMHDLNQAMDGLREVMPYANGPSVRKLSKISTLLLARNYILMLSSSLDEMKKLVGDVYGGSHHTHVARCAPAPPQVPLYPLGHSLHSLMGTAATTPPTHAPPSAAYLGYHTAHESPLKDTPHLHGSFRHFPGMPCPCSLCQPLSSSLPRMPTLSLGTEVGGGGWLQQSFQAVKDKSTEAYEFIKRDLTEFSNVMQHDTACSISATAIAVRDKLAVEGSSETTDRSPPPDKTIDCNVITLVATPAGTTEVYDSTKARLYCLQADPATYCNEPDGPPEQFEAWLSSFCLEEKKGEISELLGSGPSNHALYTNMVPAAVSHSEFWQRYFYKVFQLHQEEARRVALKRRAERSTDSEGLDWEEEEDEFMVATFTSRLGLKSLEEPRLPPGNAAEVPPVLSPAAGPVDPTPSGASRLTWSDKLGLEQVGADEELTQKLTEASLEEPGPDRNRSLPETAGTIGTGESSMEEIELGAVTKTETLRGEGSHDLRVYELNSDSGKSSPSVSGREGSSTDVSEDWEKDFDLDMTEEEVKLALSMNTDGELDDEDWENWD</sequence>
<dbReference type="SUPFAM" id="SSF47459">
    <property type="entry name" value="HLH, helix-loop-helix DNA-binding domain"/>
    <property type="match status" value="1"/>
</dbReference>
<dbReference type="Proteomes" id="UP001152622">
    <property type="component" value="Chromosome 21"/>
</dbReference>
<dbReference type="Gene3D" id="4.10.280.10">
    <property type="entry name" value="Helix-loop-helix DNA-binding domain"/>
    <property type="match status" value="1"/>
</dbReference>